<keyword evidence="5" id="KW-0539">Nucleus</keyword>
<proteinExistence type="predicted"/>
<dbReference type="PANTHER" id="PTHR22836:SF0">
    <property type="entry name" value="PRE-MRNA 3' END PROCESSING PROTEIN WDR33"/>
    <property type="match status" value="1"/>
</dbReference>
<dbReference type="PROSITE" id="PS50294">
    <property type="entry name" value="WD_REPEATS_REGION"/>
    <property type="match status" value="6"/>
</dbReference>
<evidence type="ECO:0000256" key="4">
    <source>
        <dbReference type="ARBA" id="ARBA00022737"/>
    </source>
</evidence>
<reference evidence="8" key="1">
    <citation type="submission" date="2021-08" db="EMBL/GenBank/DDBJ databases">
        <title>WGS assembly of Ceratopteris richardii.</title>
        <authorList>
            <person name="Marchant D.B."/>
            <person name="Chen G."/>
            <person name="Jenkins J."/>
            <person name="Shu S."/>
            <person name="Leebens-Mack J."/>
            <person name="Grimwood J."/>
            <person name="Schmutz J."/>
            <person name="Soltis P."/>
            <person name="Soltis D."/>
            <person name="Chen Z.-H."/>
        </authorList>
    </citation>
    <scope>NUCLEOTIDE SEQUENCE</scope>
    <source>
        <strain evidence="8">Whitten #5841</strain>
        <tissue evidence="8">Leaf</tissue>
    </source>
</reference>
<feature type="compositionally biased region" description="Pro residues" evidence="7">
    <location>
        <begin position="542"/>
        <end position="568"/>
    </location>
</feature>
<comment type="caution">
    <text evidence="8">The sequence shown here is derived from an EMBL/GenBank/DDBJ whole genome shotgun (WGS) entry which is preliminary data.</text>
</comment>
<dbReference type="PROSITE" id="PS00678">
    <property type="entry name" value="WD_REPEATS_1"/>
    <property type="match status" value="1"/>
</dbReference>
<dbReference type="InterPro" id="IPR015943">
    <property type="entry name" value="WD40/YVTN_repeat-like_dom_sf"/>
</dbReference>
<dbReference type="GO" id="GO:0031124">
    <property type="term" value="P:mRNA 3'-end processing"/>
    <property type="evidence" value="ECO:0007669"/>
    <property type="project" value="InterPro"/>
</dbReference>
<dbReference type="InterPro" id="IPR045245">
    <property type="entry name" value="Pfs2-like"/>
</dbReference>
<dbReference type="OrthoDB" id="16717at2759"/>
<dbReference type="AlphaFoldDB" id="A0A8T2TF92"/>
<sequence length="733" mass="79716">MMYSSYSDGMAHDHMQRRQQGLSLPVPDHAAYDLEGRRIRRPVHRRTVDHTSPAIRYIQNRMWQRDWRDSTVLQPTRAASIDLLPPAAYLDCPATSFATKFVHSSTNKVRCSINKVVWTPQGRRLITGSQSGEFTLWNGTSFNFEMILQAHDEAIGAMVWSHNENWLVTGDEGGSIKYWQQSMNNVKANHGHKEAVRDLSFSSTDLKFCSCSDDGFVKVWDFARCQEERSLAGHGWDVKSVDWHPQKSLLVSGGKDHLVKLWDAKTDQELCTLHGHKNTVLSVRWNANGNWVLTASKDQVIKLYDIRTLTELESYRGHQKDVTCLAWHPFHEELFVSGSYDGTILHWLVGHEVPQAEIQNAHENSVWDLAWHPMGHILCSGSNDHTTKFWCRSRPGDPAIEKPGAYQQGSLGEQLIPAIGNVAAAFHMAEGPITPAAFVSGGPVRGDGAIPGVGMAMPLVQSSMESGISADTSRQQPGFSALAHGIHPRGPHPPSAPYPSVLASSQSVLQQVQVQALHQSQQQPLVPPVQQSQQLQQVQQMLPPPPPLPPPRRLAPPLPQQPPLPPGAAPSSVSSEPLLSRPVLTQSSSPLVISGQMASMIAIQGVSPQLQPQLGSGPSGVLPSLQPLPVPQYQGVGQFVASVGMQTGGLPLAGGQAYTSAGLQGHASNLIPSFGSTTYSNLQPPLPNTAPPAPDTYSGNAPQMMDSQTSSSNMGMQIKMGMNAPSRTHHPAG</sequence>
<dbReference type="SUPFAM" id="SSF50978">
    <property type="entry name" value="WD40 repeat-like"/>
    <property type="match status" value="1"/>
</dbReference>
<feature type="compositionally biased region" description="Polar residues" evidence="7">
    <location>
        <begin position="697"/>
        <end position="711"/>
    </location>
</feature>
<feature type="region of interest" description="Disordered" evidence="7">
    <location>
        <begin position="523"/>
        <end position="581"/>
    </location>
</feature>
<organism evidence="8 9">
    <name type="scientific">Ceratopteris richardii</name>
    <name type="common">Triangle waterfern</name>
    <dbReference type="NCBI Taxonomy" id="49495"/>
    <lineage>
        <taxon>Eukaryota</taxon>
        <taxon>Viridiplantae</taxon>
        <taxon>Streptophyta</taxon>
        <taxon>Embryophyta</taxon>
        <taxon>Tracheophyta</taxon>
        <taxon>Polypodiopsida</taxon>
        <taxon>Polypodiidae</taxon>
        <taxon>Polypodiales</taxon>
        <taxon>Pteridineae</taxon>
        <taxon>Pteridaceae</taxon>
        <taxon>Parkerioideae</taxon>
        <taxon>Ceratopteris</taxon>
    </lineage>
</organism>
<feature type="compositionally biased region" description="Pro residues" evidence="7">
    <location>
        <begin position="684"/>
        <end position="694"/>
    </location>
</feature>
<dbReference type="SMART" id="SM00320">
    <property type="entry name" value="WD40"/>
    <property type="match status" value="7"/>
</dbReference>
<dbReference type="PANTHER" id="PTHR22836">
    <property type="entry name" value="WD40 REPEAT PROTEIN"/>
    <property type="match status" value="1"/>
</dbReference>
<feature type="compositionally biased region" description="Low complexity" evidence="7">
    <location>
        <begin position="523"/>
        <end position="541"/>
    </location>
</feature>
<dbReference type="EMBL" id="CM035418">
    <property type="protein sequence ID" value="KAH7421139.1"/>
    <property type="molecule type" value="Genomic_DNA"/>
</dbReference>
<feature type="region of interest" description="Disordered" evidence="7">
    <location>
        <begin position="1"/>
        <end position="22"/>
    </location>
</feature>
<evidence type="ECO:0000256" key="3">
    <source>
        <dbReference type="ARBA" id="ARBA00022664"/>
    </source>
</evidence>
<feature type="region of interest" description="Disordered" evidence="7">
    <location>
        <begin position="683"/>
        <end position="711"/>
    </location>
</feature>
<evidence type="ECO:0000313" key="8">
    <source>
        <dbReference type="EMBL" id="KAH7421138.1"/>
    </source>
</evidence>
<dbReference type="PROSITE" id="PS50082">
    <property type="entry name" value="WD_REPEATS_2"/>
    <property type="match status" value="6"/>
</dbReference>
<dbReference type="OMA" id="GMNTQMS"/>
<keyword evidence="4" id="KW-0677">Repeat</keyword>
<dbReference type="Gene3D" id="2.130.10.10">
    <property type="entry name" value="YVTN repeat-like/Quinoprotein amine dehydrogenase"/>
    <property type="match status" value="3"/>
</dbReference>
<keyword evidence="9" id="KW-1185">Reference proteome</keyword>
<dbReference type="InterPro" id="IPR036322">
    <property type="entry name" value="WD40_repeat_dom_sf"/>
</dbReference>
<feature type="repeat" description="WD" evidence="6">
    <location>
        <begin position="315"/>
        <end position="347"/>
    </location>
</feature>
<feature type="repeat" description="WD" evidence="6">
    <location>
        <begin position="359"/>
        <end position="390"/>
    </location>
</feature>
<evidence type="ECO:0000256" key="5">
    <source>
        <dbReference type="ARBA" id="ARBA00023242"/>
    </source>
</evidence>
<evidence type="ECO:0000256" key="2">
    <source>
        <dbReference type="ARBA" id="ARBA00022574"/>
    </source>
</evidence>
<evidence type="ECO:0000256" key="7">
    <source>
        <dbReference type="SAM" id="MobiDB-lite"/>
    </source>
</evidence>
<feature type="repeat" description="WD" evidence="6">
    <location>
        <begin position="273"/>
        <end position="314"/>
    </location>
</feature>
<evidence type="ECO:0000313" key="9">
    <source>
        <dbReference type="Proteomes" id="UP000825935"/>
    </source>
</evidence>
<dbReference type="CDD" id="cd00200">
    <property type="entry name" value="WD40"/>
    <property type="match status" value="1"/>
</dbReference>
<feature type="region of interest" description="Disordered" evidence="7">
    <location>
        <begin position="465"/>
        <end position="501"/>
    </location>
</feature>
<dbReference type="FunFam" id="2.130.10.10:FF:000069">
    <property type="entry name" value="WD repeat domain 33"/>
    <property type="match status" value="1"/>
</dbReference>
<comment type="subcellular location">
    <subcellularLocation>
        <location evidence="1">Nucleus</location>
    </subcellularLocation>
</comment>
<dbReference type="Pfam" id="PF00400">
    <property type="entry name" value="WD40"/>
    <property type="match status" value="6"/>
</dbReference>
<feature type="repeat" description="WD" evidence="6">
    <location>
        <begin position="148"/>
        <end position="180"/>
    </location>
</feature>
<dbReference type="Proteomes" id="UP000825935">
    <property type="component" value="Chromosome 13"/>
</dbReference>
<name>A0A8T2TF92_CERRI</name>
<keyword evidence="3" id="KW-0507">mRNA processing</keyword>
<gene>
    <name evidence="8" type="ORF">KP509_13G042000</name>
</gene>
<evidence type="ECO:0000256" key="6">
    <source>
        <dbReference type="PROSITE-ProRule" id="PRU00221"/>
    </source>
</evidence>
<dbReference type="InterPro" id="IPR001680">
    <property type="entry name" value="WD40_rpt"/>
</dbReference>
<feature type="repeat" description="WD" evidence="6">
    <location>
        <begin position="189"/>
        <end position="230"/>
    </location>
</feature>
<dbReference type="EMBL" id="CM035418">
    <property type="protein sequence ID" value="KAH7421138.1"/>
    <property type="molecule type" value="Genomic_DNA"/>
</dbReference>
<dbReference type="InterPro" id="IPR019775">
    <property type="entry name" value="WD40_repeat_CS"/>
</dbReference>
<keyword evidence="2 6" id="KW-0853">WD repeat</keyword>
<evidence type="ECO:0008006" key="10">
    <source>
        <dbReference type="Google" id="ProtNLM"/>
    </source>
</evidence>
<protein>
    <recommendedName>
        <fullName evidence="10">Flowering time control protein FY</fullName>
    </recommendedName>
</protein>
<feature type="repeat" description="WD" evidence="6">
    <location>
        <begin position="231"/>
        <end position="272"/>
    </location>
</feature>
<accession>A0A8T2TF92</accession>
<dbReference type="FunFam" id="2.130.10.10:FF:000085">
    <property type="entry name" value="WD repeat domain 33"/>
    <property type="match status" value="1"/>
</dbReference>
<feature type="compositionally biased region" description="Polar residues" evidence="7">
    <location>
        <begin position="465"/>
        <end position="478"/>
    </location>
</feature>
<evidence type="ECO:0000256" key="1">
    <source>
        <dbReference type="ARBA" id="ARBA00004123"/>
    </source>
</evidence>
<dbReference type="GO" id="GO:0005847">
    <property type="term" value="C:mRNA cleavage and polyadenylation specificity factor complex"/>
    <property type="evidence" value="ECO:0007669"/>
    <property type="project" value="TreeGrafter"/>
</dbReference>